<organismHost>
    <name type="scientific">Sus scrofa</name>
    <name type="common">Pig</name>
    <dbReference type="NCBI Taxonomy" id="9823"/>
</organismHost>
<keyword evidence="1" id="KW-0472">Membrane</keyword>
<organismHost>
    <name type="scientific">Ornithodoros moubata</name>
    <name type="common">Soft tick</name>
    <name type="synonym">Argasid tick</name>
    <dbReference type="NCBI Taxonomy" id="6938"/>
</organismHost>
<feature type="transmembrane region" description="Helical" evidence="1">
    <location>
        <begin position="5"/>
        <end position="21"/>
    </location>
</feature>
<organismHost>
    <name type="scientific">Ornithodoros</name>
    <name type="common">relapsing fever ticks</name>
    <dbReference type="NCBI Taxonomy" id="6937"/>
</organismHost>
<keyword evidence="1" id="KW-1133">Transmembrane helix</keyword>
<organism evidence="2">
    <name type="scientific">African swine fever virus</name>
    <name type="common">ASFV</name>
    <dbReference type="NCBI Taxonomy" id="10497"/>
    <lineage>
        <taxon>Viruses</taxon>
        <taxon>Varidnaviria</taxon>
        <taxon>Bamfordvirae</taxon>
        <taxon>Nucleocytoviricota</taxon>
        <taxon>Pokkesviricetes</taxon>
        <taxon>Asfuvirales</taxon>
        <taxon>Asfarviridae</taxon>
        <taxon>Asfivirus</taxon>
        <taxon>Asfivirus haemorrhagiae</taxon>
    </lineage>
</organism>
<sequence length="185" mass="21131">MYEIILAVIVVVLTIIIFYFYKTPLKCTSTTKNVLLLMKFQLITINNYQAVTWKNGILAYETIQQTTPLYLSSNGLIYDCTKLQPLTTKTHVTSGEKTIHIGQTYEYNNLLMWKIDDKGYMVITVAGTNFNVIATSAKLGFYTDPPSQFILMPLNFFPPPKIGFYTDPPSHLIIMPLRMFTSSKF</sequence>
<dbReference type="Proteomes" id="UP000267661">
    <property type="component" value="Segment"/>
</dbReference>
<proteinExistence type="predicted"/>
<keyword evidence="1" id="KW-0812">Transmembrane</keyword>
<accession>A0A2Z5DFW7</accession>
<evidence type="ECO:0000256" key="1">
    <source>
        <dbReference type="SAM" id="Phobius"/>
    </source>
</evidence>
<organismHost>
    <name type="scientific">Phacochoerus africanus</name>
    <name type="common">Warthog</name>
    <dbReference type="NCBI Taxonomy" id="41426"/>
</organismHost>
<reference evidence="2" key="1">
    <citation type="submission" date="2018-03" db="EMBL/GenBank/DDBJ databases">
        <authorList>
            <person name="Keele B.F."/>
        </authorList>
    </citation>
    <scope>NUCLEOTIDE SEQUENCE</scope>
    <source>
        <strain evidence="2">N10</strain>
    </source>
</reference>
<protein>
    <submittedName>
        <fullName evidence="2">PI177L</fullName>
    </submittedName>
</protein>
<name>A0A2Z5DFW7_ASF</name>
<dbReference type="EMBL" id="MH025919">
    <property type="protein sequence ID" value="AXB49887.1"/>
    <property type="molecule type" value="Genomic_DNA"/>
</dbReference>
<evidence type="ECO:0000313" key="2">
    <source>
        <dbReference type="EMBL" id="AXB49887.1"/>
    </source>
</evidence>
<reference evidence="2" key="2">
    <citation type="submission" date="2018-07" db="EMBL/GenBank/DDBJ databases">
        <title>Five whole genome sequences of African swine fever virus genotype IX from domestic pigs in Uganda.</title>
        <authorList>
            <person name="Masembe C."/>
            <person name="Sreenu V.B."/>
            <person name="Filipe A.D.S."/>
            <person name="Wilkie G."/>
            <person name="Ogweng P."/>
            <person name="Mayega F.J."/>
            <person name="Muwanika V."/>
            <person name="Biek R."/>
            <person name="Palmarini M."/>
            <person name="Davison A."/>
        </authorList>
    </citation>
    <scope>NUCLEOTIDE SEQUENCE [LARGE SCALE GENOMIC DNA]</scope>
    <source>
        <strain evidence="2">N10</strain>
    </source>
</reference>
<organismHost>
    <name type="scientific">Potamochoerus larvatus</name>
    <name type="common">Bushpig</name>
    <dbReference type="NCBI Taxonomy" id="273792"/>
</organismHost>
<gene>
    <name evidence="2" type="primary">I177L</name>
</gene>
<organismHost>
    <name type="scientific">Phacochoerus aethiopicus</name>
    <name type="common">Warthog</name>
    <dbReference type="NCBI Taxonomy" id="85517"/>
</organismHost>